<dbReference type="FunFam" id="3.60.10.10:FF:000024">
    <property type="entry name" value="Tyrosyl-DNA phosphodiesterase 2"/>
    <property type="match status" value="1"/>
</dbReference>
<dbReference type="Proteomes" id="UP001378592">
    <property type="component" value="Unassembled WGS sequence"/>
</dbReference>
<evidence type="ECO:0000256" key="1">
    <source>
        <dbReference type="ARBA" id="ARBA00001936"/>
    </source>
</evidence>
<dbReference type="EMBL" id="JAZDUA010000003">
    <property type="protein sequence ID" value="KAK7874296.1"/>
    <property type="molecule type" value="Genomic_DNA"/>
</dbReference>
<dbReference type="GO" id="GO:0005737">
    <property type="term" value="C:cytoplasm"/>
    <property type="evidence" value="ECO:0007669"/>
    <property type="project" value="TreeGrafter"/>
</dbReference>
<dbReference type="Pfam" id="PF14555">
    <property type="entry name" value="UBA_4"/>
    <property type="match status" value="1"/>
</dbReference>
<accession>A0AAN9W1I7</accession>
<dbReference type="PANTHER" id="PTHR15822">
    <property type="entry name" value="TRAF AND TNF RECEPTOR-ASSOCIATED PROTEIN"/>
    <property type="match status" value="1"/>
</dbReference>
<dbReference type="GO" id="GO:0016605">
    <property type="term" value="C:PML body"/>
    <property type="evidence" value="ECO:0007669"/>
    <property type="project" value="UniProtKB-SubCell"/>
</dbReference>
<dbReference type="GO" id="GO:0006302">
    <property type="term" value="P:double-strand break repair"/>
    <property type="evidence" value="ECO:0007669"/>
    <property type="project" value="TreeGrafter"/>
</dbReference>
<keyword evidence="10" id="KW-0234">DNA repair</keyword>
<evidence type="ECO:0000256" key="7">
    <source>
        <dbReference type="ARBA" id="ARBA00022763"/>
    </source>
</evidence>
<evidence type="ECO:0000256" key="8">
    <source>
        <dbReference type="ARBA" id="ARBA00022801"/>
    </source>
</evidence>
<proteinExistence type="predicted"/>
<name>A0AAN9W1I7_9ORTH</name>
<protein>
    <recommendedName>
        <fullName evidence="4">Tyrosyl-DNA phosphodiesterase 2</fullName>
    </recommendedName>
    <alternativeName>
        <fullName evidence="12">5'-tyrosyl-DNA phosphodiesterase</fullName>
    </alternativeName>
</protein>
<feature type="domain" description="Endonuclease/exonuclease/phosphatase" evidence="14">
    <location>
        <begin position="171"/>
        <end position="407"/>
    </location>
</feature>
<comment type="caution">
    <text evidence="15">The sequence shown here is derived from an EMBL/GenBank/DDBJ whole genome shotgun (WGS) entry which is preliminary data.</text>
</comment>
<dbReference type="InterPro" id="IPR009060">
    <property type="entry name" value="UBA-like_sf"/>
</dbReference>
<feature type="region of interest" description="Disordered" evidence="13">
    <location>
        <begin position="46"/>
        <end position="68"/>
    </location>
</feature>
<dbReference type="InterPro" id="IPR036691">
    <property type="entry name" value="Endo/exonu/phosph_ase_sf"/>
</dbReference>
<keyword evidence="9" id="KW-0460">Magnesium</keyword>
<evidence type="ECO:0000256" key="6">
    <source>
        <dbReference type="ARBA" id="ARBA00022723"/>
    </source>
</evidence>
<dbReference type="SUPFAM" id="SSF56219">
    <property type="entry name" value="DNase I-like"/>
    <property type="match status" value="1"/>
</dbReference>
<evidence type="ECO:0000256" key="13">
    <source>
        <dbReference type="SAM" id="MobiDB-lite"/>
    </source>
</evidence>
<evidence type="ECO:0000256" key="11">
    <source>
        <dbReference type="ARBA" id="ARBA00023242"/>
    </source>
</evidence>
<evidence type="ECO:0000256" key="5">
    <source>
        <dbReference type="ARBA" id="ARBA00022722"/>
    </source>
</evidence>
<organism evidence="15 16">
    <name type="scientific">Gryllus longicercus</name>
    <dbReference type="NCBI Taxonomy" id="2509291"/>
    <lineage>
        <taxon>Eukaryota</taxon>
        <taxon>Metazoa</taxon>
        <taxon>Ecdysozoa</taxon>
        <taxon>Arthropoda</taxon>
        <taxon>Hexapoda</taxon>
        <taxon>Insecta</taxon>
        <taxon>Pterygota</taxon>
        <taxon>Neoptera</taxon>
        <taxon>Polyneoptera</taxon>
        <taxon>Orthoptera</taxon>
        <taxon>Ensifera</taxon>
        <taxon>Gryllidea</taxon>
        <taxon>Grylloidea</taxon>
        <taxon>Gryllidae</taxon>
        <taxon>Gryllinae</taxon>
        <taxon>Gryllus</taxon>
    </lineage>
</organism>
<dbReference type="CDD" id="cd09080">
    <property type="entry name" value="TDP2"/>
    <property type="match status" value="1"/>
</dbReference>
<keyword evidence="8" id="KW-0378">Hydrolase</keyword>
<keyword evidence="16" id="KW-1185">Reference proteome</keyword>
<dbReference type="GO" id="GO:0070260">
    <property type="term" value="F:5'-tyrosyl-DNA phosphodiesterase activity"/>
    <property type="evidence" value="ECO:0007669"/>
    <property type="project" value="TreeGrafter"/>
</dbReference>
<dbReference type="AlphaFoldDB" id="A0AAN9W1I7"/>
<gene>
    <name evidence="15" type="ORF">R5R35_007776</name>
</gene>
<dbReference type="PANTHER" id="PTHR15822:SF4">
    <property type="entry name" value="TYROSYL-DNA PHOSPHODIESTERASE 2"/>
    <property type="match status" value="1"/>
</dbReference>
<evidence type="ECO:0000256" key="4">
    <source>
        <dbReference type="ARBA" id="ARBA00017870"/>
    </source>
</evidence>
<dbReference type="InterPro" id="IPR051547">
    <property type="entry name" value="TDP2-like"/>
</dbReference>
<keyword evidence="11" id="KW-0539">Nucleus</keyword>
<dbReference type="GO" id="GO:0004518">
    <property type="term" value="F:nuclease activity"/>
    <property type="evidence" value="ECO:0007669"/>
    <property type="project" value="UniProtKB-KW"/>
</dbReference>
<sequence>MRVRRVERGGTCVLNEFCTTVSVPLIIFCGANHNFFYNLAREKKSEESSKMSSPDEHDAVKDKASNDVVVLNESDDEETEIPDRETCQKLTEEFAKITNTDEACAQFYLQDRNWDLERSINAFFEATQHTGVKALHDGDEPELVVKVNASMFEAYGMGQPTTKPPSKLSVISWNVDGLDGHNLKRRTKAVCKIIFQEQPDVVFLQEVIPETFRYISEKLPEYMCIQGNNVEYFTAVLLRRFTIYYDSHNIIPFSGSRMGRNLIHVKAHVGKLNLHFFNTHLESGIEFEDERKSQLKSLFEAVQKIPETESVIFGGDLNMRDKELDSLGGIPPGIDDIWKICGSRKECQYTWDMQRNTNKEFPGRFKPKCRFDRLYVRHAHPRALVPKHFGLLGIQKVIMTQSYPSDHWALQAFFQMEAA</sequence>
<dbReference type="Gene3D" id="3.60.10.10">
    <property type="entry name" value="Endonuclease/exonuclease/phosphatase"/>
    <property type="match status" value="1"/>
</dbReference>
<keyword evidence="6" id="KW-0479">Metal-binding</keyword>
<evidence type="ECO:0000256" key="2">
    <source>
        <dbReference type="ARBA" id="ARBA00001946"/>
    </source>
</evidence>
<keyword evidence="7" id="KW-0227">DNA damage</keyword>
<dbReference type="Gene3D" id="1.10.8.10">
    <property type="entry name" value="DNA helicase RuvA subunit, C-terminal domain"/>
    <property type="match status" value="1"/>
</dbReference>
<comment type="cofactor">
    <cofactor evidence="1">
        <name>Mn(2+)</name>
        <dbReference type="ChEBI" id="CHEBI:29035"/>
    </cofactor>
</comment>
<evidence type="ECO:0000256" key="9">
    <source>
        <dbReference type="ARBA" id="ARBA00022842"/>
    </source>
</evidence>
<evidence type="ECO:0000256" key="10">
    <source>
        <dbReference type="ARBA" id="ARBA00023204"/>
    </source>
</evidence>
<evidence type="ECO:0000259" key="14">
    <source>
        <dbReference type="Pfam" id="PF03372"/>
    </source>
</evidence>
<dbReference type="GO" id="GO:0003697">
    <property type="term" value="F:single-stranded DNA binding"/>
    <property type="evidence" value="ECO:0007669"/>
    <property type="project" value="TreeGrafter"/>
</dbReference>
<comment type="subcellular location">
    <subcellularLocation>
        <location evidence="3">Nucleus</location>
        <location evidence="3">PML body</location>
    </subcellularLocation>
</comment>
<evidence type="ECO:0000256" key="3">
    <source>
        <dbReference type="ARBA" id="ARBA00004322"/>
    </source>
</evidence>
<evidence type="ECO:0000313" key="15">
    <source>
        <dbReference type="EMBL" id="KAK7874296.1"/>
    </source>
</evidence>
<dbReference type="Pfam" id="PF03372">
    <property type="entry name" value="Exo_endo_phos"/>
    <property type="match status" value="1"/>
</dbReference>
<evidence type="ECO:0000313" key="16">
    <source>
        <dbReference type="Proteomes" id="UP001378592"/>
    </source>
</evidence>
<keyword evidence="5" id="KW-0540">Nuclease</keyword>
<feature type="compositionally biased region" description="Basic and acidic residues" evidence="13">
    <location>
        <begin position="46"/>
        <end position="65"/>
    </location>
</feature>
<evidence type="ECO:0000256" key="12">
    <source>
        <dbReference type="ARBA" id="ARBA00031304"/>
    </source>
</evidence>
<dbReference type="SUPFAM" id="SSF46934">
    <property type="entry name" value="UBA-like"/>
    <property type="match status" value="1"/>
</dbReference>
<dbReference type="GO" id="GO:0046872">
    <property type="term" value="F:metal ion binding"/>
    <property type="evidence" value="ECO:0007669"/>
    <property type="project" value="UniProtKB-KW"/>
</dbReference>
<comment type="cofactor">
    <cofactor evidence="2">
        <name>Mg(2+)</name>
        <dbReference type="ChEBI" id="CHEBI:18420"/>
    </cofactor>
</comment>
<dbReference type="CDD" id="cd14672">
    <property type="entry name" value="UBA_ceTYDP2_like"/>
    <property type="match status" value="1"/>
</dbReference>
<reference evidence="15 16" key="1">
    <citation type="submission" date="2024-03" db="EMBL/GenBank/DDBJ databases">
        <title>The genome assembly and annotation of the cricket Gryllus longicercus Weissman &amp; Gray.</title>
        <authorList>
            <person name="Szrajer S."/>
            <person name="Gray D."/>
            <person name="Ylla G."/>
        </authorList>
    </citation>
    <scope>NUCLEOTIDE SEQUENCE [LARGE SCALE GENOMIC DNA]</scope>
    <source>
        <strain evidence="15">DAG 2021-001</strain>
        <tissue evidence="15">Whole body minus gut</tissue>
    </source>
</reference>
<dbReference type="InterPro" id="IPR005135">
    <property type="entry name" value="Endo/exonuclease/phosphatase"/>
</dbReference>